<feature type="domain" description="PLD phosphodiesterase" evidence="17">
    <location>
        <begin position="212"/>
        <end position="239"/>
    </location>
</feature>
<dbReference type="InterPro" id="IPR027379">
    <property type="entry name" value="CLS_N"/>
</dbReference>
<dbReference type="PANTHER" id="PTHR21248:SF22">
    <property type="entry name" value="PHOSPHOLIPASE D"/>
    <property type="match status" value="1"/>
</dbReference>
<evidence type="ECO:0000256" key="9">
    <source>
        <dbReference type="ARBA" id="ARBA00022737"/>
    </source>
</evidence>
<dbReference type="GO" id="GO:0005886">
    <property type="term" value="C:plasma membrane"/>
    <property type="evidence" value="ECO:0007669"/>
    <property type="project" value="UniProtKB-SubCell"/>
</dbReference>
<dbReference type="Gene3D" id="3.30.870.10">
    <property type="entry name" value="Endonuclease Chain A"/>
    <property type="match status" value="2"/>
</dbReference>
<evidence type="ECO:0000256" key="7">
    <source>
        <dbReference type="ARBA" id="ARBA00022679"/>
    </source>
</evidence>
<dbReference type="Pfam" id="PF13091">
    <property type="entry name" value="PLDc_2"/>
    <property type="match status" value="2"/>
</dbReference>
<dbReference type="EMBL" id="FNAH01000008">
    <property type="protein sequence ID" value="SDE57200.1"/>
    <property type="molecule type" value="Genomic_DNA"/>
</dbReference>
<dbReference type="NCBIfam" id="TIGR04265">
    <property type="entry name" value="bac_cardiolipin"/>
    <property type="match status" value="1"/>
</dbReference>
<organism evidence="18 19">
    <name type="scientific">Paracoccus isoporae</name>
    <dbReference type="NCBI Taxonomy" id="591205"/>
    <lineage>
        <taxon>Bacteria</taxon>
        <taxon>Pseudomonadati</taxon>
        <taxon>Pseudomonadota</taxon>
        <taxon>Alphaproteobacteria</taxon>
        <taxon>Rhodobacterales</taxon>
        <taxon>Paracoccaceae</taxon>
        <taxon>Paracoccus</taxon>
    </lineage>
</organism>
<keyword evidence="10 16" id="KW-1133">Transmembrane helix</keyword>
<keyword evidence="13" id="KW-0594">Phospholipid biosynthesis</keyword>
<name>A0A1G7E141_9RHOB</name>
<evidence type="ECO:0000256" key="5">
    <source>
        <dbReference type="ARBA" id="ARBA00022516"/>
    </source>
</evidence>
<evidence type="ECO:0000256" key="13">
    <source>
        <dbReference type="ARBA" id="ARBA00023209"/>
    </source>
</evidence>
<dbReference type="PANTHER" id="PTHR21248">
    <property type="entry name" value="CARDIOLIPIN SYNTHASE"/>
    <property type="match status" value="1"/>
</dbReference>
<accession>A0A1G7E141</accession>
<evidence type="ECO:0000256" key="6">
    <source>
        <dbReference type="ARBA" id="ARBA00022525"/>
    </source>
</evidence>
<evidence type="ECO:0000256" key="3">
    <source>
        <dbReference type="ARBA" id="ARBA00004651"/>
    </source>
</evidence>
<dbReference type="AlphaFoldDB" id="A0A1G7E141"/>
<dbReference type="InterPro" id="IPR025202">
    <property type="entry name" value="PLD-like_dom"/>
</dbReference>
<protein>
    <recommendedName>
        <fullName evidence="15">Cardiolipin synthase</fullName>
        <ecNumber evidence="15">2.7.8.-</ecNumber>
    </recommendedName>
</protein>
<keyword evidence="12 16" id="KW-0472">Membrane</keyword>
<dbReference type="GO" id="GO:0008808">
    <property type="term" value="F:cardiolipin synthase activity"/>
    <property type="evidence" value="ECO:0007669"/>
    <property type="project" value="UniProtKB-UniRule"/>
</dbReference>
<dbReference type="RefSeq" id="WP_090524301.1">
    <property type="nucleotide sequence ID" value="NZ_FNAH01000008.1"/>
</dbReference>
<dbReference type="STRING" id="591205.SAMN05421538_10843"/>
<keyword evidence="19" id="KW-1185">Reference proteome</keyword>
<feature type="transmembrane region" description="Helical" evidence="16">
    <location>
        <begin position="33"/>
        <end position="53"/>
    </location>
</feature>
<keyword evidence="6" id="KW-0964">Secreted</keyword>
<keyword evidence="8 16" id="KW-0812">Transmembrane</keyword>
<evidence type="ECO:0000313" key="19">
    <source>
        <dbReference type="Proteomes" id="UP000199344"/>
    </source>
</evidence>
<evidence type="ECO:0000256" key="1">
    <source>
        <dbReference type="ARBA" id="ARBA00003145"/>
    </source>
</evidence>
<evidence type="ECO:0000256" key="8">
    <source>
        <dbReference type="ARBA" id="ARBA00022692"/>
    </source>
</evidence>
<evidence type="ECO:0000256" key="12">
    <source>
        <dbReference type="ARBA" id="ARBA00023136"/>
    </source>
</evidence>
<keyword evidence="14" id="KW-1208">Phospholipid metabolism</keyword>
<evidence type="ECO:0000256" key="11">
    <source>
        <dbReference type="ARBA" id="ARBA00023098"/>
    </source>
</evidence>
<keyword evidence="7" id="KW-0808">Transferase</keyword>
<reference evidence="18 19" key="1">
    <citation type="submission" date="2016-10" db="EMBL/GenBank/DDBJ databases">
        <authorList>
            <person name="de Groot N.N."/>
        </authorList>
    </citation>
    <scope>NUCLEOTIDE SEQUENCE [LARGE SCALE GENOMIC DNA]</scope>
    <source>
        <strain evidence="18 19">DSM 22220</strain>
    </source>
</reference>
<evidence type="ECO:0000256" key="4">
    <source>
        <dbReference type="ARBA" id="ARBA00022475"/>
    </source>
</evidence>
<dbReference type="GO" id="GO:0005576">
    <property type="term" value="C:extracellular region"/>
    <property type="evidence" value="ECO:0007669"/>
    <property type="project" value="UniProtKB-SubCell"/>
</dbReference>
<dbReference type="PROSITE" id="PS50035">
    <property type="entry name" value="PLD"/>
    <property type="match status" value="2"/>
</dbReference>
<sequence length="476" mass="51987">MWTPLLVTAHYLLALLFVLRVLTRPRMEPSVRLAWVMVIEAVPVAGMLGYLMFGEVRIAQAERQRSADIRARLSGIWAPSPDAVEQPADWARGIFDSVQAVGGMVPVAGNRVTLAAETNDGIEPMLARIDEAAHHVHVLFYIWLDDHSGNRIADALIRAAARGVEVRAIVDAVGSRALVGSAMWRRMAEAGVSLVAAMPPGISPLRALSRRLDLRNHRKIVLIDNRTGFTGSRNAADMEFAVKPRFAPWVDVWFAIEGPAVRQMQGVFLSDWMSYTGKDLGDELLNTVPAVASPGVIAQVLATGPDRRAGSVSDCIMALLAAARDRVTITTPYYVPTTGLDAAIQACARRGVQVTLILPERNDSLFVGATSEGFYHGLLRAGVRLMLFQPGLLHAKLASVDGRIAMLGSGNLDRRSFELNYEMNLIVAGSDVTAEIDDRQDSYMARARELSLAEVEAWPAWRRIRNNTLALATPLL</sequence>
<dbReference type="OrthoDB" id="9762009at2"/>
<evidence type="ECO:0000259" key="17">
    <source>
        <dbReference type="PROSITE" id="PS50035"/>
    </source>
</evidence>
<dbReference type="EC" id="2.7.8.-" evidence="15"/>
<evidence type="ECO:0000256" key="14">
    <source>
        <dbReference type="ARBA" id="ARBA00023264"/>
    </source>
</evidence>
<dbReference type="CDD" id="cd09152">
    <property type="entry name" value="PLDc_EcCLS_like_1"/>
    <property type="match status" value="1"/>
</dbReference>
<comment type="function">
    <text evidence="1">Could be a virulence factor.</text>
</comment>
<keyword evidence="11" id="KW-0443">Lipid metabolism</keyword>
<evidence type="ECO:0000256" key="15">
    <source>
        <dbReference type="NCBIfam" id="TIGR04265"/>
    </source>
</evidence>
<dbReference type="GO" id="GO:0032049">
    <property type="term" value="P:cardiolipin biosynthetic process"/>
    <property type="evidence" value="ECO:0007669"/>
    <property type="project" value="UniProtKB-UniRule"/>
</dbReference>
<proteinExistence type="predicted"/>
<evidence type="ECO:0000256" key="2">
    <source>
        <dbReference type="ARBA" id="ARBA00004613"/>
    </source>
</evidence>
<keyword evidence="4" id="KW-1003">Cell membrane</keyword>
<feature type="domain" description="PLD phosphodiesterase" evidence="17">
    <location>
        <begin position="389"/>
        <end position="416"/>
    </location>
</feature>
<dbReference type="InterPro" id="IPR001736">
    <property type="entry name" value="PLipase_D/transphosphatidylase"/>
</dbReference>
<evidence type="ECO:0000313" key="18">
    <source>
        <dbReference type="EMBL" id="SDE57200.1"/>
    </source>
</evidence>
<keyword evidence="9" id="KW-0677">Repeat</keyword>
<comment type="subcellular location">
    <subcellularLocation>
        <location evidence="3">Cell membrane</location>
        <topology evidence="3">Multi-pass membrane protein</topology>
    </subcellularLocation>
    <subcellularLocation>
        <location evidence="2">Secreted</location>
    </subcellularLocation>
</comment>
<dbReference type="Pfam" id="PF13396">
    <property type="entry name" value="PLDc_N"/>
    <property type="match status" value="1"/>
</dbReference>
<dbReference type="SMART" id="SM00155">
    <property type="entry name" value="PLDc"/>
    <property type="match status" value="2"/>
</dbReference>
<keyword evidence="5" id="KW-0444">Lipid biosynthesis</keyword>
<dbReference type="SUPFAM" id="SSF56024">
    <property type="entry name" value="Phospholipase D/nuclease"/>
    <property type="match status" value="2"/>
</dbReference>
<dbReference type="CDD" id="cd09158">
    <property type="entry name" value="PLDc_EcCLS_like_2"/>
    <property type="match status" value="1"/>
</dbReference>
<evidence type="ECO:0000256" key="16">
    <source>
        <dbReference type="SAM" id="Phobius"/>
    </source>
</evidence>
<evidence type="ECO:0000256" key="10">
    <source>
        <dbReference type="ARBA" id="ARBA00022989"/>
    </source>
</evidence>
<dbReference type="Proteomes" id="UP000199344">
    <property type="component" value="Unassembled WGS sequence"/>
</dbReference>
<gene>
    <name evidence="18" type="ORF">SAMN05421538_10843</name>
</gene>
<dbReference type="InterPro" id="IPR022924">
    <property type="entry name" value="Cardiolipin_synthase"/>
</dbReference>